<keyword evidence="1" id="KW-0812">Transmembrane</keyword>
<dbReference type="RefSeq" id="WP_145216268.1">
    <property type="nucleotide sequence ID" value="NZ_CP036269.1"/>
</dbReference>
<keyword evidence="1" id="KW-1133">Transmembrane helix</keyword>
<feature type="transmembrane region" description="Helical" evidence="1">
    <location>
        <begin position="53"/>
        <end position="76"/>
    </location>
</feature>
<sequence length="144" mass="16607">MNFHDTQFLYRLGADTTVVIHFAFVMFVLFGQILITIGVFSGWNWVRNFKFRVIHLVSILFVVAESLTGVICPLTTLEKWLRDQAGQASYQGDFIATWVHNALFMEAEPWVFTLCYSLFGLLVLITFFLAPPRRKPVQTPEKEV</sequence>
<evidence type="ECO:0000313" key="2">
    <source>
        <dbReference type="EMBL" id="QDT42663.1"/>
    </source>
</evidence>
<evidence type="ECO:0000313" key="3">
    <source>
        <dbReference type="Proteomes" id="UP000317171"/>
    </source>
</evidence>
<dbReference type="OrthoDB" id="370375at2"/>
<dbReference type="Pfam" id="PF10861">
    <property type="entry name" value="DUF2784"/>
    <property type="match status" value="1"/>
</dbReference>
<name>A0A517RFL2_9PLAN</name>
<organism evidence="2 3">
    <name type="scientific">Gimesia alba</name>
    <dbReference type="NCBI Taxonomy" id="2527973"/>
    <lineage>
        <taxon>Bacteria</taxon>
        <taxon>Pseudomonadati</taxon>
        <taxon>Planctomycetota</taxon>
        <taxon>Planctomycetia</taxon>
        <taxon>Planctomycetales</taxon>
        <taxon>Planctomycetaceae</taxon>
        <taxon>Gimesia</taxon>
    </lineage>
</organism>
<keyword evidence="1" id="KW-0472">Membrane</keyword>
<feature type="transmembrane region" description="Helical" evidence="1">
    <location>
        <begin position="110"/>
        <end position="130"/>
    </location>
</feature>
<accession>A0A517RFL2</accession>
<evidence type="ECO:0000256" key="1">
    <source>
        <dbReference type="SAM" id="Phobius"/>
    </source>
</evidence>
<dbReference type="InterPro" id="IPR021218">
    <property type="entry name" value="DUF2784"/>
</dbReference>
<evidence type="ECO:0008006" key="4">
    <source>
        <dbReference type="Google" id="ProtNLM"/>
    </source>
</evidence>
<keyword evidence="3" id="KW-1185">Reference proteome</keyword>
<proteinExistence type="predicted"/>
<feature type="transmembrane region" description="Helical" evidence="1">
    <location>
        <begin position="20"/>
        <end position="46"/>
    </location>
</feature>
<dbReference type="KEGG" id="gaz:Pan241w_27500"/>
<reference evidence="2 3" key="1">
    <citation type="submission" date="2019-02" db="EMBL/GenBank/DDBJ databases">
        <title>Deep-cultivation of Planctomycetes and their phenomic and genomic characterization uncovers novel biology.</title>
        <authorList>
            <person name="Wiegand S."/>
            <person name="Jogler M."/>
            <person name="Boedeker C."/>
            <person name="Pinto D."/>
            <person name="Vollmers J."/>
            <person name="Rivas-Marin E."/>
            <person name="Kohn T."/>
            <person name="Peeters S.H."/>
            <person name="Heuer A."/>
            <person name="Rast P."/>
            <person name="Oberbeckmann S."/>
            <person name="Bunk B."/>
            <person name="Jeske O."/>
            <person name="Meyerdierks A."/>
            <person name="Storesund J.E."/>
            <person name="Kallscheuer N."/>
            <person name="Luecker S."/>
            <person name="Lage O.M."/>
            <person name="Pohl T."/>
            <person name="Merkel B.J."/>
            <person name="Hornburger P."/>
            <person name="Mueller R.-W."/>
            <person name="Bruemmer F."/>
            <person name="Labrenz M."/>
            <person name="Spormann A.M."/>
            <person name="Op den Camp H."/>
            <person name="Overmann J."/>
            <person name="Amann R."/>
            <person name="Jetten M.S.M."/>
            <person name="Mascher T."/>
            <person name="Medema M.H."/>
            <person name="Devos D.P."/>
            <person name="Kaster A.-K."/>
            <person name="Ovreas L."/>
            <person name="Rohde M."/>
            <person name="Galperin M.Y."/>
            <person name="Jogler C."/>
        </authorList>
    </citation>
    <scope>NUCLEOTIDE SEQUENCE [LARGE SCALE GENOMIC DNA]</scope>
    <source>
        <strain evidence="2 3">Pan241w</strain>
    </source>
</reference>
<dbReference type="Proteomes" id="UP000317171">
    <property type="component" value="Chromosome"/>
</dbReference>
<dbReference type="AlphaFoldDB" id="A0A517RFL2"/>
<protein>
    <recommendedName>
        <fullName evidence="4">DUF2784 domain-containing protein</fullName>
    </recommendedName>
</protein>
<dbReference type="EMBL" id="CP036269">
    <property type="protein sequence ID" value="QDT42663.1"/>
    <property type="molecule type" value="Genomic_DNA"/>
</dbReference>
<gene>
    <name evidence="2" type="ORF">Pan241w_27500</name>
</gene>